<dbReference type="SUPFAM" id="SSF53756">
    <property type="entry name" value="UDP-Glycosyltransferase/glycogen phosphorylase"/>
    <property type="match status" value="2"/>
</dbReference>
<sequence length="1118" mass="127855">MTAALFLLQLSGFFGSGSTGKVLVWPMEYSHWLNLRIILDELVKKDHEVTVLIPSASISYEVGDISAIEFETYPTSTSLDDVVALYMETIRKSVYELPKQSFWGYFVMLQEVVWEDSNYFESLCKDVVFNKELRTKLQNTSFAVIVADRFVPCGVLLAEILKIPLVYSLRFLPGYTHEKYSGGLPLPPFYVPVAMSELSDRMTFMERVKNLIYVLFLTFGSKHITRRGKPTALVEMIGKADVWLIRTYWDLEFCHPVLPNFDFVGGLHCRPAKPLPKEIEDFVQSSGEHGVVVFSLGSMVGTLTEERANVIAAGLAQIPQKLYKWIPQNDLLGHPKTRAVITHGGTNGIYEAIYRGIPVVSIPLFGDQFDNVVHMKPKGPGVRVDFLTMASTDLLRAVKTENAMRLSRIHHDQTVKPLDRAVFCIEYVMHHKGAKHLRVAAHDLTWYQYHSLDVLGFLLACVMSMKITAALLLLQLSSFFGSGSAGKVLVWPVEFSHWLNLRIILEELVKKGHEVTVLRPSVYFSYDIDNTSAIEFETYPASFSRTDAEEFFKEAFDKHIYELPKQSFLGYFLMLQELFLFESDYFEHFCKDAVLNKELMTKLHNSRFDVLVADPFLPCGELLAEILKIPLVYSLRFFPGFKYEKYSGGLPLPPSYVPVALSELSDRMTFMERVQNLIYVLSFDFWLQMFNEKRWNQFYSEILGRPTTLSEMMGKADIWLIRTYWDLEFPHPVLPNFEYVGGLHCRPAKPLPKEIEDFVQSSGEHGVVVFSLGSIVSNLTEERTNVIAAGLAQIPQKVLWRFEGKKPDTLGSNTRLYKWIPQNDLLGHPKTRAFITHGGTNGIYEAIYHGIPVVGIPLFGDQFDNIVRMKTKGAGVRLDFHTMSSTDLLRAVKTVTNDPSFKESAMQLSRIHHDQPVKPLDRAVFWIEYVMRHKGAKHLRVGAHDLTWYQYHSLDVLGFLLACVVTVIFVITKCCLFCCQTFSKSGKKKKRESDRSICEGNRLRTRITGLTPGVIIISLFLLISLVLFILFFFLLFLLLLFILLILLLRIFIHFLIIFCIFIYLFIFLYIFFHSFLLILSVVALFIRRTTAPRLMVNQKTQNATGGCIPNKMFYEALP</sequence>
<dbReference type="FunFam" id="3.40.50.2000:FF:000001">
    <property type="entry name" value="UDP-glucuronosyltransferase"/>
    <property type="match status" value="1"/>
</dbReference>
<name>A0AAW0JZ61_MYOGA</name>
<evidence type="ECO:0000256" key="7">
    <source>
        <dbReference type="ARBA" id="ARBA00022729"/>
    </source>
</evidence>
<keyword evidence="13" id="KW-1185">Reference proteome</keyword>
<feature type="transmembrane region" description="Helical" evidence="10">
    <location>
        <begin position="956"/>
        <end position="979"/>
    </location>
</feature>
<feature type="chain" id="PRO_5043878001" description="glucuronosyltransferase" evidence="11">
    <location>
        <begin position="20"/>
        <end position="1118"/>
    </location>
</feature>
<evidence type="ECO:0000256" key="8">
    <source>
        <dbReference type="ARBA" id="ARBA00022989"/>
    </source>
</evidence>
<feature type="transmembrane region" description="Helical" evidence="10">
    <location>
        <begin position="1053"/>
        <end position="1086"/>
    </location>
</feature>
<evidence type="ECO:0000256" key="1">
    <source>
        <dbReference type="ARBA" id="ARBA00004167"/>
    </source>
</evidence>
<feature type="signal peptide" evidence="11">
    <location>
        <begin position="1"/>
        <end position="19"/>
    </location>
</feature>
<reference evidence="12 13" key="1">
    <citation type="journal article" date="2023" name="bioRxiv">
        <title>Conserved and derived expression patterns and positive selection on dental genes reveal complex evolutionary context of ever-growing rodent molars.</title>
        <authorList>
            <person name="Calamari Z.T."/>
            <person name="Song A."/>
            <person name="Cohen E."/>
            <person name="Akter M."/>
            <person name="Roy R.D."/>
            <person name="Hallikas O."/>
            <person name="Christensen M.M."/>
            <person name="Li P."/>
            <person name="Marangoni P."/>
            <person name="Jernvall J."/>
            <person name="Klein O.D."/>
        </authorList>
    </citation>
    <scope>NUCLEOTIDE SEQUENCE [LARGE SCALE GENOMIC DNA]</scope>
    <source>
        <strain evidence="12">V071</strain>
    </source>
</reference>
<dbReference type="Gene3D" id="3.40.50.2000">
    <property type="entry name" value="Glycogen Phosphorylase B"/>
    <property type="match status" value="4"/>
</dbReference>
<dbReference type="GO" id="GO:0015020">
    <property type="term" value="F:glucuronosyltransferase activity"/>
    <property type="evidence" value="ECO:0007669"/>
    <property type="project" value="UniProtKB-EC"/>
</dbReference>
<dbReference type="PANTHER" id="PTHR48043">
    <property type="entry name" value="EG:EG0003.4 PROTEIN-RELATED"/>
    <property type="match status" value="1"/>
</dbReference>
<keyword evidence="7 11" id="KW-0732">Signal</keyword>
<accession>A0AAW0JZ61</accession>
<protein>
    <recommendedName>
        <fullName evidence="3">glucuronosyltransferase</fullName>
        <ecNumber evidence="3">2.4.1.17</ecNumber>
    </recommendedName>
</protein>
<evidence type="ECO:0000313" key="13">
    <source>
        <dbReference type="Proteomes" id="UP001488838"/>
    </source>
</evidence>
<dbReference type="GO" id="GO:0016020">
    <property type="term" value="C:membrane"/>
    <property type="evidence" value="ECO:0007669"/>
    <property type="project" value="UniProtKB-SubCell"/>
</dbReference>
<dbReference type="PANTHER" id="PTHR48043:SF45">
    <property type="entry name" value="UDP-GLUCURONOSYLTRANSFERASE"/>
    <property type="match status" value="1"/>
</dbReference>
<dbReference type="CDD" id="cd03784">
    <property type="entry name" value="GT1_Gtf-like"/>
    <property type="match status" value="2"/>
</dbReference>
<keyword evidence="4" id="KW-0328">Glycosyltransferase</keyword>
<feature type="transmembrane region" description="Helical" evidence="10">
    <location>
        <begin position="1014"/>
        <end position="1047"/>
    </location>
</feature>
<dbReference type="EMBL" id="JBBHLL010000012">
    <property type="protein sequence ID" value="KAK7831864.1"/>
    <property type="molecule type" value="Genomic_DNA"/>
</dbReference>
<dbReference type="FunFam" id="3.40.50.2000:FF:000081">
    <property type="entry name" value="UDP-glucuronosyltransferase 2A2"/>
    <property type="match status" value="2"/>
</dbReference>
<dbReference type="Proteomes" id="UP001488838">
    <property type="component" value="Unassembled WGS sequence"/>
</dbReference>
<dbReference type="PROSITE" id="PS00375">
    <property type="entry name" value="UDPGT"/>
    <property type="match status" value="2"/>
</dbReference>
<gene>
    <name evidence="12" type="ORF">U0070_016494</name>
</gene>
<dbReference type="InterPro" id="IPR002213">
    <property type="entry name" value="UDP_glucos_trans"/>
</dbReference>
<comment type="similarity">
    <text evidence="2">Belongs to the UDP-glycosyltransferase family.</text>
</comment>
<proteinExistence type="inferred from homology"/>
<evidence type="ECO:0000256" key="6">
    <source>
        <dbReference type="ARBA" id="ARBA00022692"/>
    </source>
</evidence>
<organism evidence="12 13">
    <name type="scientific">Myodes glareolus</name>
    <name type="common">Bank vole</name>
    <name type="synonym">Clethrionomys glareolus</name>
    <dbReference type="NCBI Taxonomy" id="447135"/>
    <lineage>
        <taxon>Eukaryota</taxon>
        <taxon>Metazoa</taxon>
        <taxon>Chordata</taxon>
        <taxon>Craniata</taxon>
        <taxon>Vertebrata</taxon>
        <taxon>Euteleostomi</taxon>
        <taxon>Mammalia</taxon>
        <taxon>Eutheria</taxon>
        <taxon>Euarchontoglires</taxon>
        <taxon>Glires</taxon>
        <taxon>Rodentia</taxon>
        <taxon>Myomorpha</taxon>
        <taxon>Muroidea</taxon>
        <taxon>Cricetidae</taxon>
        <taxon>Arvicolinae</taxon>
        <taxon>Myodes</taxon>
    </lineage>
</organism>
<comment type="subcellular location">
    <subcellularLocation>
        <location evidence="1">Membrane</location>
        <topology evidence="1">Single-pass membrane protein</topology>
    </subcellularLocation>
</comment>
<keyword evidence="6 10" id="KW-0812">Transmembrane</keyword>
<keyword evidence="9 10" id="KW-0472">Membrane</keyword>
<evidence type="ECO:0000256" key="10">
    <source>
        <dbReference type="SAM" id="Phobius"/>
    </source>
</evidence>
<dbReference type="Pfam" id="PF00201">
    <property type="entry name" value="UDPGT"/>
    <property type="match status" value="2"/>
</dbReference>
<dbReference type="AlphaFoldDB" id="A0AAW0JZ61"/>
<keyword evidence="5" id="KW-0808">Transferase</keyword>
<evidence type="ECO:0000256" key="11">
    <source>
        <dbReference type="SAM" id="SignalP"/>
    </source>
</evidence>
<evidence type="ECO:0000256" key="3">
    <source>
        <dbReference type="ARBA" id="ARBA00012544"/>
    </source>
</evidence>
<dbReference type="InterPro" id="IPR050271">
    <property type="entry name" value="UDP-glycosyltransferase"/>
</dbReference>
<dbReference type="InterPro" id="IPR035595">
    <property type="entry name" value="UDP_glycos_trans_CS"/>
</dbReference>
<evidence type="ECO:0000256" key="9">
    <source>
        <dbReference type="ARBA" id="ARBA00023136"/>
    </source>
</evidence>
<comment type="caution">
    <text evidence="12">The sequence shown here is derived from an EMBL/GenBank/DDBJ whole genome shotgun (WGS) entry which is preliminary data.</text>
</comment>
<evidence type="ECO:0000256" key="5">
    <source>
        <dbReference type="ARBA" id="ARBA00022679"/>
    </source>
</evidence>
<evidence type="ECO:0000256" key="2">
    <source>
        <dbReference type="ARBA" id="ARBA00009995"/>
    </source>
</evidence>
<evidence type="ECO:0000313" key="12">
    <source>
        <dbReference type="EMBL" id="KAK7831864.1"/>
    </source>
</evidence>
<evidence type="ECO:0000256" key="4">
    <source>
        <dbReference type="ARBA" id="ARBA00022676"/>
    </source>
</evidence>
<dbReference type="EC" id="2.4.1.17" evidence="3"/>
<keyword evidence="8 10" id="KW-1133">Transmembrane helix</keyword>
<feature type="non-terminal residue" evidence="12">
    <location>
        <position position="1118"/>
    </location>
</feature>